<evidence type="ECO:0000313" key="1">
    <source>
        <dbReference type="EMBL" id="KAK6622431.1"/>
    </source>
</evidence>
<dbReference type="Proteomes" id="UP001359485">
    <property type="component" value="Unassembled WGS sequence"/>
</dbReference>
<gene>
    <name evidence="1" type="ORF">RUM44_002242</name>
</gene>
<keyword evidence="2" id="KW-1185">Reference proteome</keyword>
<comment type="caution">
    <text evidence="1">The sequence shown here is derived from an EMBL/GenBank/DDBJ whole genome shotgun (WGS) entry which is preliminary data.</text>
</comment>
<reference evidence="1 2" key="1">
    <citation type="submission" date="2023-09" db="EMBL/GenBank/DDBJ databases">
        <title>Genomes of two closely related lineages of the louse Polyplax serrata with different host specificities.</title>
        <authorList>
            <person name="Martinu J."/>
            <person name="Tarabai H."/>
            <person name="Stefka J."/>
            <person name="Hypsa V."/>
        </authorList>
    </citation>
    <scope>NUCLEOTIDE SEQUENCE [LARGE SCALE GENOMIC DNA]</scope>
    <source>
        <strain evidence="1">98ZLc_SE</strain>
    </source>
</reference>
<evidence type="ECO:0000313" key="2">
    <source>
        <dbReference type="Proteomes" id="UP001359485"/>
    </source>
</evidence>
<protein>
    <submittedName>
        <fullName evidence="1">Uncharacterized protein</fullName>
    </submittedName>
</protein>
<accession>A0ABR1AME4</accession>
<name>A0ABR1AME4_POLSC</name>
<proteinExistence type="predicted"/>
<sequence length="335" mass="38689">MGSTNSFDSENLSLILAQECSPIRETVIEPMPYTFTKLENGKKTIIDSTSIVPPSWLLLDHTIAVVWHMFRSLSSKSVQDRSQLNINDLKWAYEFLREIRNNRGENPPDVKVCLKQIQDRLIELYARLINRGAGQFNDPRLDRLSMLSSSTTNFPMEYPLSKRHSSRDLTVTVSKSKKYLDVMHTKTGFPSNNYMFDDSDEEVEKFFWTLFEGNKEEQVIRSKSSMKNFSKVAPTMSYSEVLTSPEVIDAINKEKASKRVHCVAEMQSLQYQKSMKVQDTNGEEAAYADLKAEIKRLTINPNIPKEEIRKLLQGWKMEQVDKVQNELNRLKSIQE</sequence>
<organism evidence="1 2">
    <name type="scientific">Polyplax serrata</name>
    <name type="common">Common mouse louse</name>
    <dbReference type="NCBI Taxonomy" id="468196"/>
    <lineage>
        <taxon>Eukaryota</taxon>
        <taxon>Metazoa</taxon>
        <taxon>Ecdysozoa</taxon>
        <taxon>Arthropoda</taxon>
        <taxon>Hexapoda</taxon>
        <taxon>Insecta</taxon>
        <taxon>Pterygota</taxon>
        <taxon>Neoptera</taxon>
        <taxon>Paraneoptera</taxon>
        <taxon>Psocodea</taxon>
        <taxon>Troctomorpha</taxon>
        <taxon>Phthiraptera</taxon>
        <taxon>Anoplura</taxon>
        <taxon>Polyplacidae</taxon>
        <taxon>Polyplax</taxon>
    </lineage>
</organism>
<dbReference type="EMBL" id="JAWJWF010000047">
    <property type="protein sequence ID" value="KAK6622431.1"/>
    <property type="molecule type" value="Genomic_DNA"/>
</dbReference>